<evidence type="ECO:0000256" key="1">
    <source>
        <dbReference type="SAM" id="MobiDB-lite"/>
    </source>
</evidence>
<dbReference type="EMBL" id="CP023700">
    <property type="protein sequence ID" value="QEU86929.1"/>
    <property type="molecule type" value="Genomic_DNA"/>
</dbReference>
<organism evidence="2 3">
    <name type="scientific">Streptomyces viridosporus T7A</name>
    <dbReference type="NCBI Taxonomy" id="665577"/>
    <lineage>
        <taxon>Bacteria</taxon>
        <taxon>Bacillati</taxon>
        <taxon>Actinomycetota</taxon>
        <taxon>Actinomycetes</taxon>
        <taxon>Kitasatosporales</taxon>
        <taxon>Streptomycetaceae</taxon>
        <taxon>Streptomyces</taxon>
    </lineage>
</organism>
<feature type="region of interest" description="Disordered" evidence="1">
    <location>
        <begin position="197"/>
        <end position="237"/>
    </location>
</feature>
<sequence>MMEWPGFCPCICIAVDAEAYGRKNDRGQSEIQHDLPRLLDRAARGAGLDRSQWQIQRKGDEQLAVRPLDGTEPRLVDDYVRHLAAELRAYNAQRVPEARMRLRAVVHQGPVELADNGFAGSAVVATARLLNARPLYDVLAAHPEADLALLLSDDVFRSTVAGGHTTLSTGDFTRVTVQVKEYGATAWLRVPALGAPAAAPHEPGNAGTGKPADPVSGEPAADRPEPAAAGGAGRGTGISNAYRADRISVTNVAGPVDARGAVFGFGSTGG</sequence>
<gene>
    <name evidence="2" type="ORF">CP969_21295</name>
</gene>
<evidence type="ECO:0000313" key="2">
    <source>
        <dbReference type="EMBL" id="QEU86929.1"/>
    </source>
</evidence>
<reference evidence="2 3" key="1">
    <citation type="submission" date="2017-09" db="EMBL/GenBank/DDBJ databases">
        <authorList>
            <person name="Lee N."/>
            <person name="Cho B.-K."/>
        </authorList>
    </citation>
    <scope>NUCLEOTIDE SEQUENCE [LARGE SCALE GENOMIC DNA]</scope>
    <source>
        <strain evidence="2 3">ATCC 39115</strain>
    </source>
</reference>
<evidence type="ECO:0000313" key="3">
    <source>
        <dbReference type="Proteomes" id="UP000327143"/>
    </source>
</evidence>
<dbReference type="Proteomes" id="UP000327143">
    <property type="component" value="Chromosome"/>
</dbReference>
<proteinExistence type="predicted"/>
<keyword evidence="3" id="KW-1185">Reference proteome</keyword>
<accession>A0ABX6AIW3</accession>
<name>A0ABX6AIW3_STRVD</name>
<protein>
    <submittedName>
        <fullName evidence="2">Uncharacterized protein</fullName>
    </submittedName>
</protein>